<protein>
    <recommendedName>
        <fullName evidence="2">D-ribose pyranase</fullName>
    </recommendedName>
</protein>
<proteinExistence type="predicted"/>
<comment type="caution">
    <text evidence="1">The sequence shown here is derived from an EMBL/GenBank/DDBJ whole genome shotgun (WGS) entry which is preliminary data.</text>
</comment>
<name>A0A5J4RP85_9ZZZZ</name>
<organism evidence="1">
    <name type="scientific">termite gut metagenome</name>
    <dbReference type="NCBI Taxonomy" id="433724"/>
    <lineage>
        <taxon>unclassified sequences</taxon>
        <taxon>metagenomes</taxon>
        <taxon>organismal metagenomes</taxon>
    </lineage>
</organism>
<gene>
    <name evidence="1" type="ORF">EZS27_016051</name>
</gene>
<reference evidence="1" key="1">
    <citation type="submission" date="2019-03" db="EMBL/GenBank/DDBJ databases">
        <title>Single cell metagenomics reveals metabolic interactions within the superorganism composed of flagellate Streblomastix strix and complex community of Bacteroidetes bacteria on its surface.</title>
        <authorList>
            <person name="Treitli S.C."/>
            <person name="Kolisko M."/>
            <person name="Husnik F."/>
            <person name="Keeling P."/>
            <person name="Hampl V."/>
        </authorList>
    </citation>
    <scope>NUCLEOTIDE SEQUENCE</scope>
    <source>
        <strain evidence="1">STM</strain>
    </source>
</reference>
<dbReference type="AlphaFoldDB" id="A0A5J4RP85"/>
<accession>A0A5J4RP85</accession>
<evidence type="ECO:0008006" key="2">
    <source>
        <dbReference type="Google" id="ProtNLM"/>
    </source>
</evidence>
<evidence type="ECO:0000313" key="1">
    <source>
        <dbReference type="EMBL" id="KAA6335737.1"/>
    </source>
</evidence>
<dbReference type="EMBL" id="SNRY01000863">
    <property type="protein sequence ID" value="KAA6335737.1"/>
    <property type="molecule type" value="Genomic_DNA"/>
</dbReference>
<sequence>MNWKEELKSVLPLLGHRNWIVVTDMAYPLQTQPGIKTLYTKESYMDVLTFAFNEIEKEPHIKPLIYQDKELSYLEDKDAEGVGELRRQMQTLLGNRATPVPHEKLITRLDEVSRMFHVVILKTNLTIPYTSTFFELDCNYWSSEKEKALQKHCGE</sequence>